<dbReference type="InterPro" id="IPR002068">
    <property type="entry name" value="A-crystallin/Hsp20_dom"/>
</dbReference>
<protein>
    <submittedName>
        <fullName evidence="4">Hsp20/alpha crystallin family protein</fullName>
    </submittedName>
</protein>
<dbReference type="PROSITE" id="PS01031">
    <property type="entry name" value="SHSP"/>
    <property type="match status" value="1"/>
</dbReference>
<dbReference type="SUPFAM" id="SSF49764">
    <property type="entry name" value="HSP20-like chaperones"/>
    <property type="match status" value="1"/>
</dbReference>
<dbReference type="InterPro" id="IPR031107">
    <property type="entry name" value="Small_HSP"/>
</dbReference>
<reference evidence="4 5" key="1">
    <citation type="submission" date="2020-05" db="EMBL/GenBank/DDBJ databases">
        <title>Azospirillum oleiclasticum sp. nov, a nitrogen-fixing and heavy crude oil-emulsifying bacterium isolated from the crude oil of Yumen Oilfield.</title>
        <authorList>
            <person name="Wu D."/>
            <person name="Cai M."/>
            <person name="Zhang X."/>
        </authorList>
    </citation>
    <scope>NUCLEOTIDE SEQUENCE [LARGE SCALE GENOMIC DNA]</scope>
    <source>
        <strain evidence="4 5">ROY-1-1-2</strain>
    </source>
</reference>
<dbReference type="Gene3D" id="2.60.40.790">
    <property type="match status" value="1"/>
</dbReference>
<evidence type="ECO:0000313" key="4">
    <source>
        <dbReference type="EMBL" id="NYZ21924.1"/>
    </source>
</evidence>
<dbReference type="PANTHER" id="PTHR11527">
    <property type="entry name" value="HEAT-SHOCK PROTEIN 20 FAMILY MEMBER"/>
    <property type="match status" value="1"/>
</dbReference>
<evidence type="ECO:0000256" key="1">
    <source>
        <dbReference type="PROSITE-ProRule" id="PRU00285"/>
    </source>
</evidence>
<dbReference type="InterPro" id="IPR008978">
    <property type="entry name" value="HSP20-like_chaperone"/>
</dbReference>
<evidence type="ECO:0000313" key="5">
    <source>
        <dbReference type="Proteomes" id="UP000584642"/>
    </source>
</evidence>
<gene>
    <name evidence="4" type="ORF">HND93_19595</name>
</gene>
<accession>A0ABX2TCN3</accession>
<proteinExistence type="inferred from homology"/>
<feature type="domain" description="SHSP" evidence="3">
    <location>
        <begin position="18"/>
        <end position="132"/>
    </location>
</feature>
<dbReference type="EMBL" id="JABFDB010000014">
    <property type="protein sequence ID" value="NYZ21924.1"/>
    <property type="molecule type" value="Genomic_DNA"/>
</dbReference>
<dbReference type="Proteomes" id="UP000584642">
    <property type="component" value="Unassembled WGS sequence"/>
</dbReference>
<evidence type="ECO:0000259" key="3">
    <source>
        <dbReference type="PROSITE" id="PS01031"/>
    </source>
</evidence>
<dbReference type="CDD" id="cd06464">
    <property type="entry name" value="ACD_sHsps-like"/>
    <property type="match status" value="1"/>
</dbReference>
<organism evidence="4 5">
    <name type="scientific">Azospirillum oleiclasticum</name>
    <dbReference type="NCBI Taxonomy" id="2735135"/>
    <lineage>
        <taxon>Bacteria</taxon>
        <taxon>Pseudomonadati</taxon>
        <taxon>Pseudomonadota</taxon>
        <taxon>Alphaproteobacteria</taxon>
        <taxon>Rhodospirillales</taxon>
        <taxon>Azospirillaceae</taxon>
        <taxon>Azospirillum</taxon>
    </lineage>
</organism>
<keyword evidence="5" id="KW-1185">Reference proteome</keyword>
<comment type="caution">
    <text evidence="4">The sequence shown here is derived from an EMBL/GenBank/DDBJ whole genome shotgun (WGS) entry which is preliminary data.</text>
</comment>
<name>A0ABX2TCN3_9PROT</name>
<sequence length="133" mass="14704">MDRMIDDMTRSWGVPAAARATDLPDPAFDVAENDEALTVKADLPGVDEKDVEVVLDGSLLTIRGEKRSERDEEKDQYHLVERSHGSFTRSFRLPFDPADGVRAAFDKGVLTVTLPKPPEARSAARRIEIGKPS</sequence>
<comment type="similarity">
    <text evidence="1 2">Belongs to the small heat shock protein (HSP20) family.</text>
</comment>
<evidence type="ECO:0000256" key="2">
    <source>
        <dbReference type="RuleBase" id="RU003616"/>
    </source>
</evidence>
<dbReference type="Pfam" id="PF00011">
    <property type="entry name" value="HSP20"/>
    <property type="match status" value="1"/>
</dbReference>